<gene>
    <name evidence="8" type="ORF">GWO68_11120</name>
</gene>
<evidence type="ECO:0000256" key="2">
    <source>
        <dbReference type="ARBA" id="ARBA00022475"/>
    </source>
</evidence>
<keyword evidence="4 6" id="KW-1133">Transmembrane helix</keyword>
<feature type="transmembrane region" description="Helical" evidence="6">
    <location>
        <begin position="46"/>
        <end position="64"/>
    </location>
</feature>
<evidence type="ECO:0000256" key="1">
    <source>
        <dbReference type="ARBA" id="ARBA00004651"/>
    </source>
</evidence>
<comment type="caution">
    <text evidence="8">The sequence shown here is derived from an EMBL/GenBank/DDBJ whole genome shotgun (WGS) entry which is preliminary data.</text>
</comment>
<dbReference type="RefSeq" id="WP_162346531.1">
    <property type="nucleotide sequence ID" value="NZ_JAAEAA010000013.1"/>
</dbReference>
<reference evidence="8 9" key="1">
    <citation type="submission" date="2020-01" db="EMBL/GenBank/DDBJ databases">
        <authorList>
            <person name="Kim M.K."/>
        </authorList>
    </citation>
    <scope>NUCLEOTIDE SEQUENCE [LARGE SCALE GENOMIC DNA]</scope>
    <source>
        <strain evidence="8 9">BT213</strain>
    </source>
</reference>
<sequence length="137" mass="15446">MNWKGILNGKKRKEIKKDLKVQEKQNIEVRDQLAMERTELANERTLLAYSRTAMALVLAGLSFIKFFEDPVYKGLGAMFIPIGIAIGIVGYRRYCKKQERIQHHTSTYVPTSPVHAKVAAQEKADPTADTNSPNSIV</sequence>
<feature type="transmembrane region" description="Helical" evidence="6">
    <location>
        <begin position="70"/>
        <end position="91"/>
    </location>
</feature>
<accession>A0A6B2H273</accession>
<keyword evidence="9" id="KW-1185">Reference proteome</keyword>
<comment type="subcellular location">
    <subcellularLocation>
        <location evidence="1">Cell membrane</location>
        <topology evidence="1">Multi-pass membrane protein</topology>
    </subcellularLocation>
</comment>
<evidence type="ECO:0000313" key="9">
    <source>
        <dbReference type="Proteomes" id="UP000478546"/>
    </source>
</evidence>
<name>A0A6B2H273_9BACT</name>
<evidence type="ECO:0000256" key="6">
    <source>
        <dbReference type="SAM" id="Phobius"/>
    </source>
</evidence>
<keyword evidence="2" id="KW-1003">Cell membrane</keyword>
<dbReference type="EMBL" id="JAAEAA010000013">
    <property type="protein sequence ID" value="NDK56471.1"/>
    <property type="molecule type" value="Genomic_DNA"/>
</dbReference>
<keyword evidence="3 6" id="KW-0812">Transmembrane</keyword>
<evidence type="ECO:0000256" key="3">
    <source>
        <dbReference type="ARBA" id="ARBA00022692"/>
    </source>
</evidence>
<dbReference type="AlphaFoldDB" id="A0A6B2H273"/>
<dbReference type="GO" id="GO:0005886">
    <property type="term" value="C:plasma membrane"/>
    <property type="evidence" value="ECO:0007669"/>
    <property type="project" value="UniProtKB-SubCell"/>
</dbReference>
<dbReference type="Proteomes" id="UP000478546">
    <property type="component" value="Unassembled WGS sequence"/>
</dbReference>
<keyword evidence="5 6" id="KW-0472">Membrane</keyword>
<dbReference type="PANTHER" id="PTHR34187:SF2">
    <property type="entry name" value="DUF202 DOMAIN-CONTAINING PROTEIN"/>
    <property type="match status" value="1"/>
</dbReference>
<evidence type="ECO:0000256" key="4">
    <source>
        <dbReference type="ARBA" id="ARBA00022989"/>
    </source>
</evidence>
<dbReference type="InterPro" id="IPR052053">
    <property type="entry name" value="IM_YidH-like"/>
</dbReference>
<proteinExistence type="predicted"/>
<evidence type="ECO:0000313" key="8">
    <source>
        <dbReference type="EMBL" id="NDK56471.1"/>
    </source>
</evidence>
<dbReference type="PANTHER" id="PTHR34187">
    <property type="entry name" value="FGR18P"/>
    <property type="match status" value="1"/>
</dbReference>
<evidence type="ECO:0000259" key="7">
    <source>
        <dbReference type="Pfam" id="PF02656"/>
    </source>
</evidence>
<feature type="domain" description="DUF202" evidence="7">
    <location>
        <begin position="37"/>
        <end position="98"/>
    </location>
</feature>
<dbReference type="InterPro" id="IPR003807">
    <property type="entry name" value="DUF202"/>
</dbReference>
<evidence type="ECO:0000256" key="5">
    <source>
        <dbReference type="ARBA" id="ARBA00023136"/>
    </source>
</evidence>
<protein>
    <submittedName>
        <fullName evidence="8">DUF202 domain-containing protein</fullName>
    </submittedName>
</protein>
<dbReference type="Pfam" id="PF02656">
    <property type="entry name" value="DUF202"/>
    <property type="match status" value="1"/>
</dbReference>
<organism evidence="8 9">
    <name type="scientific">Pontibacter fetidus</name>
    <dbReference type="NCBI Taxonomy" id="2700082"/>
    <lineage>
        <taxon>Bacteria</taxon>
        <taxon>Pseudomonadati</taxon>
        <taxon>Bacteroidota</taxon>
        <taxon>Cytophagia</taxon>
        <taxon>Cytophagales</taxon>
        <taxon>Hymenobacteraceae</taxon>
        <taxon>Pontibacter</taxon>
    </lineage>
</organism>